<keyword evidence="2" id="KW-0472">Membrane</keyword>
<feature type="compositionally biased region" description="Polar residues" evidence="1">
    <location>
        <begin position="56"/>
        <end position="68"/>
    </location>
</feature>
<evidence type="ECO:0000313" key="4">
    <source>
        <dbReference type="Proteomes" id="UP000738325"/>
    </source>
</evidence>
<dbReference type="Proteomes" id="UP000738325">
    <property type="component" value="Unassembled WGS sequence"/>
</dbReference>
<evidence type="ECO:0000256" key="2">
    <source>
        <dbReference type="SAM" id="Phobius"/>
    </source>
</evidence>
<reference evidence="3" key="1">
    <citation type="journal article" date="2020" name="Fungal Divers.">
        <title>Resolving the Mortierellaceae phylogeny through synthesis of multi-gene phylogenetics and phylogenomics.</title>
        <authorList>
            <person name="Vandepol N."/>
            <person name="Liber J."/>
            <person name="Desiro A."/>
            <person name="Na H."/>
            <person name="Kennedy M."/>
            <person name="Barry K."/>
            <person name="Grigoriev I.V."/>
            <person name="Miller A.N."/>
            <person name="O'Donnell K."/>
            <person name="Stajich J.E."/>
            <person name="Bonito G."/>
        </authorList>
    </citation>
    <scope>NUCLEOTIDE SEQUENCE</scope>
    <source>
        <strain evidence="3">REB-010B</strain>
    </source>
</reference>
<proteinExistence type="predicted"/>
<dbReference type="AlphaFoldDB" id="A0A9P6USW0"/>
<dbReference type="OrthoDB" id="5569309at2759"/>
<dbReference type="EMBL" id="JAAAIP010000326">
    <property type="protein sequence ID" value="KAG0319366.1"/>
    <property type="molecule type" value="Genomic_DNA"/>
</dbReference>
<accession>A0A9P6USW0</accession>
<gene>
    <name evidence="3" type="ORF">BGZ99_005137</name>
</gene>
<feature type="compositionally biased region" description="Basic and acidic residues" evidence="1">
    <location>
        <begin position="45"/>
        <end position="55"/>
    </location>
</feature>
<sequence length="435" mass="48344">MNILQPSSPLPLEIALNLGISAEGVREEIVDRIRAHVAKHGATDPELRDLLRESSPRTSKLASLSSTNEDGDTSDSTAPSRSSRTSSRKKTTSLSRSAKETRSDSDSDSAEDPLSEHQVRNFMENMQSDLHDAAELAHSLEHNLHEKIKSGTDSLRRASVDLTSTVANAIDGVVHRDEARRRHYRHHHHGHEGDEGLGWCRRIVGEIKHRFVNCAGACGFSTCRSRNWQMLHDLGSSSTGFVWITCVLEFSVFMGAAYLQHEQLHQDDSCWTSYLSFFTNWTHFLLPFFAYYSALFVLPTLLSQLFNVDRARRLRADVDEHHHHQHTMTGLLARTTTSGLSYFVFKFALTYLLNQYALEHPVTSGTRLADFAKEAAETVANQTGFGGASSQNCLLTASQYVAEVFHYVPASLSLATSGVGSVLALAETTVVSKRR</sequence>
<evidence type="ECO:0000256" key="1">
    <source>
        <dbReference type="SAM" id="MobiDB-lite"/>
    </source>
</evidence>
<organism evidence="3 4">
    <name type="scientific">Dissophora globulifera</name>
    <dbReference type="NCBI Taxonomy" id="979702"/>
    <lineage>
        <taxon>Eukaryota</taxon>
        <taxon>Fungi</taxon>
        <taxon>Fungi incertae sedis</taxon>
        <taxon>Mucoromycota</taxon>
        <taxon>Mortierellomycotina</taxon>
        <taxon>Mortierellomycetes</taxon>
        <taxon>Mortierellales</taxon>
        <taxon>Mortierellaceae</taxon>
        <taxon>Dissophora</taxon>
    </lineage>
</organism>
<feature type="region of interest" description="Disordered" evidence="1">
    <location>
        <begin position="45"/>
        <end position="114"/>
    </location>
</feature>
<feature type="compositionally biased region" description="Low complexity" evidence="1">
    <location>
        <begin position="74"/>
        <end position="85"/>
    </location>
</feature>
<keyword evidence="2" id="KW-0812">Transmembrane</keyword>
<feature type="transmembrane region" description="Helical" evidence="2">
    <location>
        <begin position="284"/>
        <end position="306"/>
    </location>
</feature>
<keyword evidence="4" id="KW-1185">Reference proteome</keyword>
<name>A0A9P6USW0_9FUNG</name>
<protein>
    <recommendedName>
        <fullName evidence="5">SAP domain-containing protein</fullName>
    </recommendedName>
</protein>
<keyword evidence="2" id="KW-1133">Transmembrane helix</keyword>
<evidence type="ECO:0008006" key="5">
    <source>
        <dbReference type="Google" id="ProtNLM"/>
    </source>
</evidence>
<evidence type="ECO:0000313" key="3">
    <source>
        <dbReference type="EMBL" id="KAG0319366.1"/>
    </source>
</evidence>
<comment type="caution">
    <text evidence="3">The sequence shown here is derived from an EMBL/GenBank/DDBJ whole genome shotgun (WGS) entry which is preliminary data.</text>
</comment>